<dbReference type="SFLD" id="SFLDS00003">
    <property type="entry name" value="Haloacid_Dehalogenase"/>
    <property type="match status" value="1"/>
</dbReference>
<comment type="caution">
    <text evidence="1">The sequence shown here is derived from an EMBL/GenBank/DDBJ whole genome shotgun (WGS) entry which is preliminary data.</text>
</comment>
<reference evidence="1 2" key="1">
    <citation type="journal article" date="2016" name="Environ. Microbiol.">
        <title>Genomic resolution of a cold subsurface aquifer community provides metabolic insights for novel microbes adapted to high CO concentrations.</title>
        <authorList>
            <person name="Probst A.J."/>
            <person name="Castelle C.J."/>
            <person name="Singh A."/>
            <person name="Brown C.T."/>
            <person name="Anantharaman K."/>
            <person name="Sharon I."/>
            <person name="Hug L.A."/>
            <person name="Burstein D."/>
            <person name="Emerson J.B."/>
            <person name="Thomas B.C."/>
            <person name="Banfield J.F."/>
        </authorList>
    </citation>
    <scope>NUCLEOTIDE SEQUENCE [LARGE SCALE GENOMIC DNA]</scope>
    <source>
        <strain evidence="1">CG1_02_47_37</strain>
    </source>
</reference>
<evidence type="ECO:0000313" key="2">
    <source>
        <dbReference type="Proteomes" id="UP000183144"/>
    </source>
</evidence>
<dbReference type="Gene3D" id="1.10.150.240">
    <property type="entry name" value="Putative phosphatase, domain 2"/>
    <property type="match status" value="1"/>
</dbReference>
<dbReference type="CDD" id="cd07505">
    <property type="entry name" value="HAD_BPGM-like"/>
    <property type="match status" value="1"/>
</dbReference>
<dbReference type="InterPro" id="IPR036412">
    <property type="entry name" value="HAD-like_sf"/>
</dbReference>
<gene>
    <name evidence="1" type="ORF">AUJ59_02665</name>
</gene>
<dbReference type="PANTHER" id="PTHR18901:SF38">
    <property type="entry name" value="PSEUDOURIDINE-5'-PHOSPHATASE"/>
    <property type="match status" value="1"/>
</dbReference>
<dbReference type="GO" id="GO:0016791">
    <property type="term" value="F:phosphatase activity"/>
    <property type="evidence" value="ECO:0007669"/>
    <property type="project" value="TreeGrafter"/>
</dbReference>
<dbReference type="EMBL" id="MNUI01000047">
    <property type="protein sequence ID" value="OIN88997.1"/>
    <property type="molecule type" value="Genomic_DNA"/>
</dbReference>
<evidence type="ECO:0008006" key="3">
    <source>
        <dbReference type="Google" id="ProtNLM"/>
    </source>
</evidence>
<dbReference type="Proteomes" id="UP000183144">
    <property type="component" value="Unassembled WGS sequence"/>
</dbReference>
<dbReference type="AlphaFoldDB" id="A0A1J4RSS0"/>
<dbReference type="STRING" id="1805034.AUJ59_02665"/>
<dbReference type="NCBIfam" id="TIGR01509">
    <property type="entry name" value="HAD-SF-IA-v3"/>
    <property type="match status" value="1"/>
</dbReference>
<evidence type="ECO:0000313" key="1">
    <source>
        <dbReference type="EMBL" id="OIN88997.1"/>
    </source>
</evidence>
<organism evidence="1 2">
    <name type="scientific">Candidatus Beckwithbacteria bacterium CG1_02_47_37</name>
    <dbReference type="NCBI Taxonomy" id="1805034"/>
    <lineage>
        <taxon>Bacteria</taxon>
        <taxon>Candidatus Beckwithiibacteriota</taxon>
    </lineage>
</organism>
<name>A0A1J4RSS0_9BACT</name>
<dbReference type="PANTHER" id="PTHR18901">
    <property type="entry name" value="2-DEOXYGLUCOSE-6-PHOSPHATE PHOSPHATASE 2"/>
    <property type="match status" value="1"/>
</dbReference>
<accession>A0A1J4RSS0</accession>
<protein>
    <recommendedName>
        <fullName evidence="3">FCP1 homology domain-containing protein</fullName>
    </recommendedName>
</protein>
<dbReference type="Pfam" id="PF13419">
    <property type="entry name" value="HAD_2"/>
    <property type="match status" value="1"/>
</dbReference>
<dbReference type="InterPro" id="IPR041492">
    <property type="entry name" value="HAD_2"/>
</dbReference>
<dbReference type="SUPFAM" id="SSF56784">
    <property type="entry name" value="HAD-like"/>
    <property type="match status" value="1"/>
</dbReference>
<dbReference type="InterPro" id="IPR023214">
    <property type="entry name" value="HAD_sf"/>
</dbReference>
<dbReference type="InterPro" id="IPR023198">
    <property type="entry name" value="PGP-like_dom2"/>
</dbReference>
<proteinExistence type="predicted"/>
<dbReference type="Gene3D" id="3.40.50.1000">
    <property type="entry name" value="HAD superfamily/HAD-like"/>
    <property type="match status" value="1"/>
</dbReference>
<sequence>MDNKAFIFDLDGVIIDSETWWDKIEGALPGHSLGQSINSAFHSAQTLDPKLTWEIYFNRLNRWAQKIYRQAPITPAIDDLLTKLIDQHYRLGLVSGSTTRWISLVIARLKSPIPVIISLHDRSEIKPKPAPDGYLTAIKQLKVKPGNTIILEDSQTGIDSAKSAGAFTICLTEHHHKNYHPSDADLYVKNIPELLMYLDSVQV</sequence>
<dbReference type="InterPro" id="IPR006439">
    <property type="entry name" value="HAD-SF_hydro_IA"/>
</dbReference>
<dbReference type="SFLD" id="SFLDG01129">
    <property type="entry name" value="C1.5:_HAD__Beta-PGM__Phosphata"/>
    <property type="match status" value="1"/>
</dbReference>